<dbReference type="InterPro" id="IPR009057">
    <property type="entry name" value="Homeodomain-like_sf"/>
</dbReference>
<accession>A0ABS5YTZ3</accession>
<evidence type="ECO:0000256" key="1">
    <source>
        <dbReference type="ARBA" id="ARBA00023015"/>
    </source>
</evidence>
<name>A0ABS5YTZ3_9ACTN</name>
<evidence type="ECO:0000259" key="5">
    <source>
        <dbReference type="PROSITE" id="PS50977"/>
    </source>
</evidence>
<evidence type="ECO:0000313" key="7">
    <source>
        <dbReference type="Proteomes" id="UP001519654"/>
    </source>
</evidence>
<feature type="domain" description="HTH tetR-type" evidence="5">
    <location>
        <begin position="14"/>
        <end position="74"/>
    </location>
</feature>
<keyword evidence="2 4" id="KW-0238">DNA-binding</keyword>
<feature type="DNA-binding region" description="H-T-H motif" evidence="4">
    <location>
        <begin position="37"/>
        <end position="56"/>
    </location>
</feature>
<evidence type="ECO:0000256" key="4">
    <source>
        <dbReference type="PROSITE-ProRule" id="PRU00335"/>
    </source>
</evidence>
<gene>
    <name evidence="6" type="ORF">KOI35_25765</name>
</gene>
<evidence type="ECO:0000256" key="3">
    <source>
        <dbReference type="ARBA" id="ARBA00023163"/>
    </source>
</evidence>
<dbReference type="PANTHER" id="PTHR30055">
    <property type="entry name" value="HTH-TYPE TRANSCRIPTIONAL REGULATOR RUTR"/>
    <property type="match status" value="1"/>
</dbReference>
<dbReference type="PROSITE" id="PS50977">
    <property type="entry name" value="HTH_TETR_2"/>
    <property type="match status" value="1"/>
</dbReference>
<evidence type="ECO:0000256" key="2">
    <source>
        <dbReference type="ARBA" id="ARBA00023125"/>
    </source>
</evidence>
<comment type="caution">
    <text evidence="6">The sequence shown here is derived from an EMBL/GenBank/DDBJ whole genome shotgun (WGS) entry which is preliminary data.</text>
</comment>
<keyword evidence="1" id="KW-0805">Transcription regulation</keyword>
<dbReference type="SUPFAM" id="SSF46689">
    <property type="entry name" value="Homeodomain-like"/>
    <property type="match status" value="1"/>
</dbReference>
<evidence type="ECO:0000313" key="6">
    <source>
        <dbReference type="EMBL" id="MBU2666924.1"/>
    </source>
</evidence>
<sequence>MLPVVRLTRSQQQARTKSAVLTAARWEFSHFGFAEAKVDRIAERADLTRGAVYSNFPSKRSLYLAVLLASLSSPSETVAPNPVDVPSAVEAFARVWLERLPLATDDLTAGRLQSRSLTGVADGGTLAQLARLEALLLAVALESLGAGRKVRLSELVLTMLDGAAHLAETAPGFGDPFDVARACRHLATLDLADEWDPPHLPYVPAAHPVREPWTVDGLDGLVVVLGSERLEAAEEAVRAARPTDTVTVALVTDDPAETGALLRLRITDLTACLQRVVGPVPPRIVLDDQGVIAAAVGAPVAAGTESAVRVEAGHIIARADGRGAGHAAGVAR</sequence>
<proteinExistence type="predicted"/>
<organism evidence="6 7">
    <name type="scientific">Paractinoplanes bogorensis</name>
    <dbReference type="NCBI Taxonomy" id="1610840"/>
    <lineage>
        <taxon>Bacteria</taxon>
        <taxon>Bacillati</taxon>
        <taxon>Actinomycetota</taxon>
        <taxon>Actinomycetes</taxon>
        <taxon>Micromonosporales</taxon>
        <taxon>Micromonosporaceae</taxon>
        <taxon>Paractinoplanes</taxon>
    </lineage>
</organism>
<dbReference type="Pfam" id="PF00440">
    <property type="entry name" value="TetR_N"/>
    <property type="match status" value="1"/>
</dbReference>
<reference evidence="6 7" key="1">
    <citation type="submission" date="2021-06" db="EMBL/GenBank/DDBJ databases">
        <title>Actinoplanes lichenicola sp. nov., and Actinoplanes ovalisporus sp. nov., isolated from lichen in Thailand.</title>
        <authorList>
            <person name="Saeng-In P."/>
            <person name="Kanchanasin P."/>
            <person name="Yuki M."/>
            <person name="Kudo T."/>
            <person name="Ohkuma M."/>
            <person name="Phongsopitanun W."/>
            <person name="Tanasupawat S."/>
        </authorList>
    </citation>
    <scope>NUCLEOTIDE SEQUENCE [LARGE SCALE GENOMIC DNA]</scope>
    <source>
        <strain evidence="6 7">NBRC 110975</strain>
    </source>
</reference>
<dbReference type="Proteomes" id="UP001519654">
    <property type="component" value="Unassembled WGS sequence"/>
</dbReference>
<dbReference type="EMBL" id="JAHKKG010000008">
    <property type="protein sequence ID" value="MBU2666924.1"/>
    <property type="molecule type" value="Genomic_DNA"/>
</dbReference>
<dbReference type="InterPro" id="IPR001647">
    <property type="entry name" value="HTH_TetR"/>
</dbReference>
<keyword evidence="3" id="KW-0804">Transcription</keyword>
<dbReference type="PANTHER" id="PTHR30055:SF234">
    <property type="entry name" value="HTH-TYPE TRANSCRIPTIONAL REGULATOR BETI"/>
    <property type="match status" value="1"/>
</dbReference>
<dbReference type="PRINTS" id="PR00455">
    <property type="entry name" value="HTHTETR"/>
</dbReference>
<dbReference type="Gene3D" id="1.10.357.10">
    <property type="entry name" value="Tetracycline Repressor, domain 2"/>
    <property type="match status" value="1"/>
</dbReference>
<protein>
    <submittedName>
        <fullName evidence="6">TetR family transcriptional regulator</fullName>
    </submittedName>
</protein>
<dbReference type="InterPro" id="IPR050109">
    <property type="entry name" value="HTH-type_TetR-like_transc_reg"/>
</dbReference>
<keyword evidence="7" id="KW-1185">Reference proteome</keyword>